<dbReference type="Gene3D" id="3.40.630.30">
    <property type="match status" value="1"/>
</dbReference>
<dbReference type="Pfam" id="PF00583">
    <property type="entry name" value="Acetyltransf_1"/>
    <property type="match status" value="1"/>
</dbReference>
<geneLocation type="plasmid" evidence="6">
    <name>co2235_mp</name>
</geneLocation>
<feature type="compositionally biased region" description="Polar residues" evidence="1">
    <location>
        <begin position="1"/>
        <end position="11"/>
    </location>
</feature>
<dbReference type="AlphaFoldDB" id="A0A375FNV1"/>
<dbReference type="PROSITE" id="PS51186">
    <property type="entry name" value="GNAT"/>
    <property type="match status" value="1"/>
</dbReference>
<organism evidence="4 6">
    <name type="scientific">Cupriavidus oxalaticus</name>
    <dbReference type="NCBI Taxonomy" id="96344"/>
    <lineage>
        <taxon>Bacteria</taxon>
        <taxon>Pseudomonadati</taxon>
        <taxon>Pseudomonadota</taxon>
        <taxon>Betaproteobacteria</taxon>
        <taxon>Burkholderiales</taxon>
        <taxon>Burkholderiaceae</taxon>
        <taxon>Cupriavidus</taxon>
    </lineage>
</organism>
<dbReference type="InterPro" id="IPR016181">
    <property type="entry name" value="Acyl_CoA_acyltransferase"/>
</dbReference>
<keyword evidence="7" id="KW-1185">Reference proteome</keyword>
<sequence>MTGRTGSTTGLVASEPPAETWPAGRGGRVTMRRTNEQDRGALRAMVDGLSRESRYFRFLTGGRVVDEIVDALAGPAPGSLALVVVAPDAQGTPAIVASAEYVVTGRVAEFAVVVADGWQGQGLGRRLITRLRDHARAAGLRAMRGDVLSENRRMLAILRDLGFSSRRNPEDSFLHEVSMTLREEAGSGQWLPADWFGAY</sequence>
<dbReference type="EMBL" id="OGUS01000136">
    <property type="protein sequence ID" value="SPC19485.1"/>
    <property type="molecule type" value="Genomic_DNA"/>
</dbReference>
<evidence type="ECO:0000313" key="6">
    <source>
        <dbReference type="Proteomes" id="UP000256862"/>
    </source>
</evidence>
<dbReference type="Proteomes" id="UP000623307">
    <property type="component" value="Chromosome 1"/>
</dbReference>
<feature type="domain" description="N-acetyltransferase" evidence="2">
    <location>
        <begin position="29"/>
        <end position="184"/>
    </location>
</feature>
<dbReference type="EMBL" id="CP069811">
    <property type="protein sequence ID" value="QRQ91938.1"/>
    <property type="molecule type" value="Genomic_DNA"/>
</dbReference>
<dbReference type="GO" id="GO:0016747">
    <property type="term" value="F:acyltransferase activity, transferring groups other than amino-acyl groups"/>
    <property type="evidence" value="ECO:0007669"/>
    <property type="project" value="InterPro"/>
</dbReference>
<evidence type="ECO:0000313" key="3">
    <source>
        <dbReference type="EMBL" id="QRQ91938.1"/>
    </source>
</evidence>
<gene>
    <name evidence="5" type="ORF">CO2235_MP130220</name>
    <name evidence="4" type="ORF">CO2235_U1030002</name>
    <name evidence="3" type="ORF">JTE92_03145</name>
</gene>
<accession>A0A375FNV1</accession>
<dbReference type="OrthoDB" id="9807426at2"/>
<dbReference type="EMBL" id="OGUS01000006">
    <property type="protein sequence ID" value="SPC05482.1"/>
    <property type="molecule type" value="Genomic_DNA"/>
</dbReference>
<proteinExistence type="predicted"/>
<evidence type="ECO:0000313" key="4">
    <source>
        <dbReference type="EMBL" id="SPC05482.1"/>
    </source>
</evidence>
<evidence type="ECO:0000256" key="1">
    <source>
        <dbReference type="SAM" id="MobiDB-lite"/>
    </source>
</evidence>
<protein>
    <submittedName>
        <fullName evidence="3">GNAT family N-acetyltransferase</fullName>
    </submittedName>
    <submittedName>
        <fullName evidence="4">N-acetyltransferase GCN5</fullName>
    </submittedName>
</protein>
<dbReference type="InterPro" id="IPR000182">
    <property type="entry name" value="GNAT_dom"/>
</dbReference>
<dbReference type="CDD" id="cd04301">
    <property type="entry name" value="NAT_SF"/>
    <property type="match status" value="1"/>
</dbReference>
<name>A0A375FNV1_9BURK</name>
<reference evidence="4 6" key="2">
    <citation type="submission" date="2018-01" db="EMBL/GenBank/DDBJ databases">
        <authorList>
            <person name="Clerissi C."/>
        </authorList>
    </citation>
    <scope>NUCLEOTIDE SEQUENCE</scope>
    <source>
        <strain evidence="4">Cupriavidus oxalaticus LMG 2235</strain>
        <plasmid evidence="6">co2235_mp</plasmid>
    </source>
</reference>
<reference evidence="6" key="1">
    <citation type="submission" date="2018-01" db="EMBL/GenBank/DDBJ databases">
        <authorList>
            <person name="Gaut B.S."/>
            <person name="Morton B.R."/>
            <person name="Clegg M.T."/>
            <person name="Duvall M.R."/>
        </authorList>
    </citation>
    <scope>NUCLEOTIDE SEQUENCE [LARGE SCALE GENOMIC DNA]</scope>
</reference>
<feature type="region of interest" description="Disordered" evidence="1">
    <location>
        <begin position="1"/>
        <end position="26"/>
    </location>
</feature>
<evidence type="ECO:0000313" key="7">
    <source>
        <dbReference type="Proteomes" id="UP000623307"/>
    </source>
</evidence>
<evidence type="ECO:0000313" key="5">
    <source>
        <dbReference type="EMBL" id="SPC19485.1"/>
    </source>
</evidence>
<dbReference type="SUPFAM" id="SSF55729">
    <property type="entry name" value="Acyl-CoA N-acyltransferases (Nat)"/>
    <property type="match status" value="1"/>
</dbReference>
<evidence type="ECO:0000259" key="2">
    <source>
        <dbReference type="PROSITE" id="PS51186"/>
    </source>
</evidence>
<reference evidence="3 7" key="3">
    <citation type="submission" date="2021-02" db="EMBL/GenBank/DDBJ databases">
        <title>Complete Genome Sequence of Cupriavidus oxalaticus Strain Ox1, a Soil Oxalate-Degrading Species.</title>
        <authorList>
            <person name="Palmieri F."/>
            <person name="Udriet P."/>
            <person name="Deuasquier M."/>
            <person name="Beaudoing E."/>
            <person name="Johnson S.L."/>
            <person name="Davenport K.W."/>
            <person name="Chain P.S."/>
            <person name="Bindschedler S."/>
            <person name="Junier P."/>
        </authorList>
    </citation>
    <scope>NUCLEOTIDE SEQUENCE [LARGE SCALE GENOMIC DNA]</scope>
    <source>
        <strain evidence="3 7">Ox1</strain>
    </source>
</reference>
<dbReference type="Proteomes" id="UP000256862">
    <property type="component" value="Plasmid CO2235_mp"/>
</dbReference>